<dbReference type="Pfam" id="PF12697">
    <property type="entry name" value="Abhydrolase_6"/>
    <property type="match status" value="1"/>
</dbReference>
<dbReference type="InterPro" id="IPR050266">
    <property type="entry name" value="AB_hydrolase_sf"/>
</dbReference>
<evidence type="ECO:0000313" key="2">
    <source>
        <dbReference type="EMBL" id="ORV85046.1"/>
    </source>
</evidence>
<accession>A0A1X1WEN4</accession>
<dbReference type="GO" id="GO:0047372">
    <property type="term" value="F:monoacylglycerol lipase activity"/>
    <property type="evidence" value="ECO:0007669"/>
    <property type="project" value="TreeGrafter"/>
</dbReference>
<evidence type="ECO:0000313" key="3">
    <source>
        <dbReference type="Proteomes" id="UP000193928"/>
    </source>
</evidence>
<dbReference type="Proteomes" id="UP000193928">
    <property type="component" value="Unassembled WGS sequence"/>
</dbReference>
<gene>
    <name evidence="2" type="ORF">AWC08_25900</name>
</gene>
<organism evidence="2 3">
    <name type="scientific">Mycobacterium gordonae</name>
    <dbReference type="NCBI Taxonomy" id="1778"/>
    <lineage>
        <taxon>Bacteria</taxon>
        <taxon>Bacillati</taxon>
        <taxon>Actinomycetota</taxon>
        <taxon>Actinomycetes</taxon>
        <taxon>Mycobacteriales</taxon>
        <taxon>Mycobacteriaceae</taxon>
        <taxon>Mycobacterium</taxon>
    </lineage>
</organism>
<dbReference type="SUPFAM" id="SSF53474">
    <property type="entry name" value="alpha/beta-Hydrolases"/>
    <property type="match status" value="1"/>
</dbReference>
<comment type="caution">
    <text evidence="2">The sequence shown here is derived from an EMBL/GenBank/DDBJ whole genome shotgun (WGS) entry which is preliminary data.</text>
</comment>
<dbReference type="GO" id="GO:0046464">
    <property type="term" value="P:acylglycerol catabolic process"/>
    <property type="evidence" value="ECO:0007669"/>
    <property type="project" value="TreeGrafter"/>
</dbReference>
<dbReference type="GO" id="GO:0016020">
    <property type="term" value="C:membrane"/>
    <property type="evidence" value="ECO:0007669"/>
    <property type="project" value="TreeGrafter"/>
</dbReference>
<feature type="domain" description="AB hydrolase-1" evidence="1">
    <location>
        <begin position="17"/>
        <end position="255"/>
    </location>
</feature>
<proteinExistence type="predicted"/>
<evidence type="ECO:0000259" key="1">
    <source>
        <dbReference type="Pfam" id="PF12697"/>
    </source>
</evidence>
<protein>
    <recommendedName>
        <fullName evidence="1">AB hydrolase-1 domain-containing protein</fullName>
    </recommendedName>
</protein>
<reference evidence="2 3" key="1">
    <citation type="submission" date="2016-01" db="EMBL/GenBank/DDBJ databases">
        <title>The new phylogeny of the genus Mycobacterium.</title>
        <authorList>
            <person name="Tarcisio F."/>
            <person name="Conor M."/>
            <person name="Antonella G."/>
            <person name="Elisabetta G."/>
            <person name="Giulia F.S."/>
            <person name="Sara T."/>
            <person name="Anna F."/>
            <person name="Clotilde B."/>
            <person name="Roberto B."/>
            <person name="Veronica D.S."/>
            <person name="Fabio R."/>
            <person name="Monica P."/>
            <person name="Olivier J."/>
            <person name="Enrico T."/>
            <person name="Nicola S."/>
        </authorList>
    </citation>
    <scope>NUCLEOTIDE SEQUENCE [LARGE SCALE GENOMIC DNA]</scope>
    <source>
        <strain evidence="2 3">DSM 44160</strain>
    </source>
</reference>
<dbReference type="AlphaFoldDB" id="A0A1X1WEN4"/>
<sequence>MLEAGGGGEGSTGAFGSLEESLESFASVVTYDRAGSGRSDGPVHRTVAAMADDLDQLLETLGCSLPVVIVGWSSGGLVAEMFALRHTKKVAGLVLLDPAEMPFGSRLGAARLATKVITNTLILSLAVQLEPRLPGAGRKLARRLAPPGASNQTLERLDDIVVTPPKARWSSTPVMVLFGRYIRETSQALSSATAPDLPVQVLAPRHRTGIPVSAARRLEALHHSLAARFPRGQLVFVDNASHALPIDRPDAVLAAVRDVINASDVRNT</sequence>
<name>A0A1X1WEN4_MYCGO</name>
<dbReference type="InterPro" id="IPR029058">
    <property type="entry name" value="AB_hydrolase_fold"/>
</dbReference>
<dbReference type="EMBL" id="LQOY01000091">
    <property type="protein sequence ID" value="ORV85046.1"/>
    <property type="molecule type" value="Genomic_DNA"/>
</dbReference>
<dbReference type="PANTHER" id="PTHR43798">
    <property type="entry name" value="MONOACYLGLYCEROL LIPASE"/>
    <property type="match status" value="1"/>
</dbReference>
<keyword evidence="3" id="KW-1185">Reference proteome</keyword>
<dbReference type="PANTHER" id="PTHR43798:SF5">
    <property type="entry name" value="MONOACYLGLYCEROL LIPASE ABHD6"/>
    <property type="match status" value="1"/>
</dbReference>
<dbReference type="InterPro" id="IPR000073">
    <property type="entry name" value="AB_hydrolase_1"/>
</dbReference>
<dbReference type="Gene3D" id="3.40.50.1820">
    <property type="entry name" value="alpha/beta hydrolase"/>
    <property type="match status" value="1"/>
</dbReference>